<dbReference type="PROSITE" id="PS51677">
    <property type="entry name" value="NODB"/>
    <property type="match status" value="1"/>
</dbReference>
<dbReference type="Pfam" id="PF01522">
    <property type="entry name" value="Polysacc_deac_1"/>
    <property type="match status" value="1"/>
</dbReference>
<organism evidence="2 3">
    <name type="scientific">Algisphaera agarilytica</name>
    <dbReference type="NCBI Taxonomy" id="1385975"/>
    <lineage>
        <taxon>Bacteria</taxon>
        <taxon>Pseudomonadati</taxon>
        <taxon>Planctomycetota</taxon>
        <taxon>Phycisphaerae</taxon>
        <taxon>Phycisphaerales</taxon>
        <taxon>Phycisphaeraceae</taxon>
        <taxon>Algisphaera</taxon>
    </lineage>
</organism>
<protein>
    <submittedName>
        <fullName evidence="2">Peptidoglycan/xylan/chitin deacetylase (PgdA/CDA1 family)</fullName>
    </submittedName>
</protein>
<dbReference type="InterPro" id="IPR050248">
    <property type="entry name" value="Polysacc_deacetylase_ArnD"/>
</dbReference>
<comment type="caution">
    <text evidence="2">The sequence shown here is derived from an EMBL/GenBank/DDBJ whole genome shotgun (WGS) entry which is preliminary data.</text>
</comment>
<sequence length="253" mass="27403">MKIVGGLLLLGVLMLPACGHIQVALLPIAETIGPEGTFRVDVGDEKLIALTIDDGPSDHTEPILDLLAEHDITATFFIHADHLDVMGERGDKAVQRILSEGHELGNHTLSDVPSVSLSESEFAATFSAADQRLRDLGVEPRWFRTAGGNFDPDVMLPAVVAAGYEPTFAMGSFMPWDTFLHLPETYGRQIGGAAFPGAILVLHEGIGEQAGRGERTLRTLEKLIEVTEKRGYRMRSLSEVVDHSRQVDAGQGL</sequence>
<dbReference type="AlphaFoldDB" id="A0A7X0H920"/>
<evidence type="ECO:0000313" key="3">
    <source>
        <dbReference type="Proteomes" id="UP000541810"/>
    </source>
</evidence>
<accession>A0A7X0H920</accession>
<dbReference type="GO" id="GO:0016810">
    <property type="term" value="F:hydrolase activity, acting on carbon-nitrogen (but not peptide) bonds"/>
    <property type="evidence" value="ECO:0007669"/>
    <property type="project" value="InterPro"/>
</dbReference>
<gene>
    <name evidence="2" type="ORF">HNQ40_003330</name>
</gene>
<dbReference type="SUPFAM" id="SSF88713">
    <property type="entry name" value="Glycoside hydrolase/deacetylase"/>
    <property type="match status" value="1"/>
</dbReference>
<dbReference type="PANTHER" id="PTHR10587">
    <property type="entry name" value="GLYCOSYL TRANSFERASE-RELATED"/>
    <property type="match status" value="1"/>
</dbReference>
<dbReference type="InterPro" id="IPR011330">
    <property type="entry name" value="Glyco_hydro/deAcase_b/a-brl"/>
</dbReference>
<keyword evidence="3" id="KW-1185">Reference proteome</keyword>
<dbReference type="GO" id="GO:0005975">
    <property type="term" value="P:carbohydrate metabolic process"/>
    <property type="evidence" value="ECO:0007669"/>
    <property type="project" value="InterPro"/>
</dbReference>
<feature type="domain" description="NodB homology" evidence="1">
    <location>
        <begin position="46"/>
        <end position="235"/>
    </location>
</feature>
<dbReference type="PANTHER" id="PTHR10587:SF137">
    <property type="entry name" value="4-DEOXY-4-FORMAMIDO-L-ARABINOSE-PHOSPHOUNDECAPRENOL DEFORMYLASE ARND-RELATED"/>
    <property type="match status" value="1"/>
</dbReference>
<dbReference type="EMBL" id="JACHGY010000001">
    <property type="protein sequence ID" value="MBB6431524.1"/>
    <property type="molecule type" value="Genomic_DNA"/>
</dbReference>
<evidence type="ECO:0000313" key="2">
    <source>
        <dbReference type="EMBL" id="MBB6431524.1"/>
    </source>
</evidence>
<evidence type="ECO:0000259" key="1">
    <source>
        <dbReference type="PROSITE" id="PS51677"/>
    </source>
</evidence>
<dbReference type="Proteomes" id="UP000541810">
    <property type="component" value="Unassembled WGS sequence"/>
</dbReference>
<dbReference type="InterPro" id="IPR002509">
    <property type="entry name" value="NODB_dom"/>
</dbReference>
<proteinExistence type="predicted"/>
<reference evidence="2 3" key="1">
    <citation type="submission" date="2020-08" db="EMBL/GenBank/DDBJ databases">
        <title>Genomic Encyclopedia of Type Strains, Phase IV (KMG-IV): sequencing the most valuable type-strain genomes for metagenomic binning, comparative biology and taxonomic classification.</title>
        <authorList>
            <person name="Goeker M."/>
        </authorList>
    </citation>
    <scope>NUCLEOTIDE SEQUENCE [LARGE SCALE GENOMIC DNA]</scope>
    <source>
        <strain evidence="2 3">DSM 103725</strain>
    </source>
</reference>
<name>A0A7X0H920_9BACT</name>
<dbReference type="Gene3D" id="3.20.20.370">
    <property type="entry name" value="Glycoside hydrolase/deacetylase"/>
    <property type="match status" value="1"/>
</dbReference>